<dbReference type="Pfam" id="PF12720">
    <property type="entry name" value="DUF3807"/>
    <property type="match status" value="1"/>
</dbReference>
<dbReference type="PANTHER" id="PTHR40642:SF1">
    <property type="entry name" value="YALI0F31295P"/>
    <property type="match status" value="1"/>
</dbReference>
<proteinExistence type="predicted"/>
<feature type="compositionally biased region" description="Basic residues" evidence="1">
    <location>
        <begin position="1"/>
        <end position="26"/>
    </location>
</feature>
<evidence type="ECO:0000313" key="2">
    <source>
        <dbReference type="EMBL" id="KAK5172157.1"/>
    </source>
</evidence>
<reference evidence="2 3" key="1">
    <citation type="submission" date="2023-08" db="EMBL/GenBank/DDBJ databases">
        <title>Black Yeasts Isolated from many extreme environments.</title>
        <authorList>
            <person name="Coleine C."/>
            <person name="Stajich J.E."/>
            <person name="Selbmann L."/>
        </authorList>
    </citation>
    <scope>NUCLEOTIDE SEQUENCE [LARGE SCALE GENOMIC DNA]</scope>
    <source>
        <strain evidence="2 3">CCFEE 5935</strain>
    </source>
</reference>
<organism evidence="2 3">
    <name type="scientific">Saxophila tyrrhenica</name>
    <dbReference type="NCBI Taxonomy" id="1690608"/>
    <lineage>
        <taxon>Eukaryota</taxon>
        <taxon>Fungi</taxon>
        <taxon>Dikarya</taxon>
        <taxon>Ascomycota</taxon>
        <taxon>Pezizomycotina</taxon>
        <taxon>Dothideomycetes</taxon>
        <taxon>Dothideomycetidae</taxon>
        <taxon>Mycosphaerellales</taxon>
        <taxon>Extremaceae</taxon>
        <taxon>Saxophila</taxon>
    </lineage>
</organism>
<evidence type="ECO:0000313" key="3">
    <source>
        <dbReference type="Proteomes" id="UP001337655"/>
    </source>
</evidence>
<dbReference type="AlphaFoldDB" id="A0AAV9PIW6"/>
<feature type="compositionally biased region" description="Basic and acidic residues" evidence="1">
    <location>
        <begin position="120"/>
        <end position="134"/>
    </location>
</feature>
<dbReference type="EMBL" id="JAVRRT010000005">
    <property type="protein sequence ID" value="KAK5172157.1"/>
    <property type="molecule type" value="Genomic_DNA"/>
</dbReference>
<comment type="caution">
    <text evidence="2">The sequence shown here is derived from an EMBL/GenBank/DDBJ whole genome shotgun (WGS) entry which is preliminary data.</text>
</comment>
<dbReference type="InterPro" id="IPR024526">
    <property type="entry name" value="DUF3807"/>
</dbReference>
<evidence type="ECO:0000256" key="1">
    <source>
        <dbReference type="SAM" id="MobiDB-lite"/>
    </source>
</evidence>
<dbReference type="GeneID" id="89925141"/>
<gene>
    <name evidence="2" type="ORF">LTR77_003795</name>
</gene>
<feature type="region of interest" description="Disordered" evidence="1">
    <location>
        <begin position="120"/>
        <end position="221"/>
    </location>
</feature>
<feature type="compositionally biased region" description="Basic and acidic residues" evidence="1">
    <location>
        <begin position="172"/>
        <end position="195"/>
    </location>
</feature>
<dbReference type="Proteomes" id="UP001337655">
    <property type="component" value="Unassembled WGS sequence"/>
</dbReference>
<feature type="compositionally biased region" description="Low complexity" evidence="1">
    <location>
        <begin position="155"/>
        <end position="165"/>
    </location>
</feature>
<name>A0AAV9PIW6_9PEZI</name>
<feature type="compositionally biased region" description="Basic and acidic residues" evidence="1">
    <location>
        <begin position="205"/>
        <end position="221"/>
    </location>
</feature>
<accession>A0AAV9PIW6</accession>
<dbReference type="PANTHER" id="PTHR40642">
    <property type="entry name" value="YALI0F31295P"/>
    <property type="match status" value="1"/>
</dbReference>
<protein>
    <submittedName>
        <fullName evidence="2">Uncharacterized protein</fullName>
    </submittedName>
</protein>
<sequence>MAGKGASRRNNIRKAQAKQAMKRAAKKASAAAQADPKAEIAIPNVTEDHLLAFQMSHFSDDVMPAAWFIDPDTALSYDPAEEGNGVQDYEEDLGYYEDGVKRTLTDEQIKMFRHSEVQQFEREKRRKEEAKEAGEVDSGAQALKVHSRPEERIPSSTSRSNSKPSVGATRKRKEEVPYAERHKRKWEAYVEKEDPVEGSMTQNRLRRELDNQKAEAVELDY</sequence>
<feature type="region of interest" description="Disordered" evidence="1">
    <location>
        <begin position="1"/>
        <end position="36"/>
    </location>
</feature>
<dbReference type="RefSeq" id="XP_064661001.1">
    <property type="nucleotide sequence ID" value="XM_064801050.1"/>
</dbReference>
<keyword evidence="3" id="KW-1185">Reference proteome</keyword>